<reference evidence="9" key="1">
    <citation type="submission" date="2015-05" db="UniProtKB">
        <authorList>
            <consortium name="EnsemblMetazoa"/>
        </authorList>
    </citation>
    <scope>IDENTIFICATION</scope>
</reference>
<evidence type="ECO:0000256" key="5">
    <source>
        <dbReference type="ARBA" id="ARBA00023136"/>
    </source>
</evidence>
<feature type="transmembrane region" description="Helical" evidence="7">
    <location>
        <begin position="489"/>
        <end position="512"/>
    </location>
</feature>
<dbReference type="PANTHER" id="PTHR31102">
    <property type="match status" value="1"/>
</dbReference>
<sequence length="630" mass="67683">MASSQDGNSNCVEDITTNKTPSPEKDESPGYKSNKINCETAVNISTNSPSKQNSPQKTVSIVEVPKKEPDDKNCDKRFERETIVLFSENLTFSAHYMCNHENQFFAIINTRINYTEDGGKSIKLKVLNNTIDVDIVGNCSRVASLLSSQCGLGNSWQITIIGSSLILVLLWALLYTLLKVEVTPGGDLFKLIVLILVAYCAGKVVALAKLPPLLGMLIAGIILRTIGFFKISGVYLDIVIKLREIALTVILIKAGLGLDAPALLKLSLVVLRLALFPCLAEAVAAAVLSHYLFDYPYLWGLLLGFMLSAVSPAVVVPTLLSLKERGYGENKGISTLVIAASSLDDIVAISIFGVFLGMIFSTGDLTHQLLQGPLEMVIGLSFGITWGLIASFIPHRDDKYVVAKRSVMIGAGGLCAVLGSELIHYSGAGPLACIVASFIACLSWKLQGWSNTHNPVSDVFAKIWLILQPMLFGLIGAEIDLTRLQFDTVGLGLIVIIGALVVRVATCCLVILGGNLNWKEIIFVNLAWLPKATVQAALGPEALDLVRQQENPDENDKVRGAQLLTLAVISILLTAPIGSIGISISGPTLLSNEPVQPAKENATVIVTDTAMHMSEGSEQNGKEFDVGTRV</sequence>
<feature type="transmembrane region" description="Helical" evidence="7">
    <location>
        <begin position="273"/>
        <end position="293"/>
    </location>
</feature>
<keyword evidence="10" id="KW-1185">Reference proteome</keyword>
<dbReference type="STRING" id="13249.T1H7N4"/>
<feature type="transmembrane region" description="Helical" evidence="7">
    <location>
        <begin position="299"/>
        <end position="320"/>
    </location>
</feature>
<dbReference type="InterPro" id="IPR006153">
    <property type="entry name" value="Cation/H_exchanger_TM"/>
</dbReference>
<dbReference type="GO" id="GO:1902600">
    <property type="term" value="P:proton transmembrane transport"/>
    <property type="evidence" value="ECO:0007669"/>
    <property type="project" value="InterPro"/>
</dbReference>
<feature type="transmembrane region" description="Helical" evidence="7">
    <location>
        <begin position="376"/>
        <end position="394"/>
    </location>
</feature>
<evidence type="ECO:0000256" key="1">
    <source>
        <dbReference type="ARBA" id="ARBA00004141"/>
    </source>
</evidence>
<evidence type="ECO:0000313" key="9">
    <source>
        <dbReference type="EnsemblMetazoa" id="RPRC000011-PA"/>
    </source>
</evidence>
<feature type="transmembrane region" description="Helical" evidence="7">
    <location>
        <begin position="156"/>
        <end position="176"/>
    </location>
</feature>
<evidence type="ECO:0000256" key="4">
    <source>
        <dbReference type="ARBA" id="ARBA00022989"/>
    </source>
</evidence>
<feature type="transmembrane region" description="Helical" evidence="7">
    <location>
        <begin position="188"/>
        <end position="208"/>
    </location>
</feature>
<dbReference type="InParanoid" id="T1H7N4"/>
<feature type="region of interest" description="Disordered" evidence="6">
    <location>
        <begin position="1"/>
        <end position="36"/>
    </location>
</feature>
<proteinExistence type="inferred from homology"/>
<dbReference type="PANTHER" id="PTHR31102:SF1">
    <property type="entry name" value="CATION_H+ EXCHANGER DOMAIN-CONTAINING PROTEIN"/>
    <property type="match status" value="1"/>
</dbReference>
<accession>T1H7N4</accession>
<dbReference type="EnsemblMetazoa" id="RPRC000011-RA">
    <property type="protein sequence ID" value="RPRC000011-PA"/>
    <property type="gene ID" value="RPRC000011"/>
</dbReference>
<dbReference type="AlphaFoldDB" id="T1H7N4"/>
<comment type="subcellular location">
    <subcellularLocation>
        <location evidence="1">Membrane</location>
        <topology evidence="1">Multi-pass membrane protein</topology>
    </subcellularLocation>
</comment>
<dbReference type="Pfam" id="PF00999">
    <property type="entry name" value="Na_H_Exchanger"/>
    <property type="match status" value="1"/>
</dbReference>
<dbReference type="InterPro" id="IPR051843">
    <property type="entry name" value="CPA1_transporter"/>
</dbReference>
<evidence type="ECO:0000256" key="6">
    <source>
        <dbReference type="SAM" id="MobiDB-lite"/>
    </source>
</evidence>
<feature type="transmembrane region" description="Helical" evidence="7">
    <location>
        <begin position="406"/>
        <end position="423"/>
    </location>
</feature>
<feature type="domain" description="Cation/H+ exchanger transmembrane" evidence="8">
    <location>
        <begin position="193"/>
        <end position="583"/>
    </location>
</feature>
<evidence type="ECO:0000259" key="8">
    <source>
        <dbReference type="Pfam" id="PF00999"/>
    </source>
</evidence>
<feature type="transmembrane region" description="Helical" evidence="7">
    <location>
        <begin position="459"/>
        <end position="477"/>
    </location>
</feature>
<feature type="transmembrane region" description="Helical" evidence="7">
    <location>
        <begin position="332"/>
        <end position="356"/>
    </location>
</feature>
<feature type="compositionally biased region" description="Polar residues" evidence="6">
    <location>
        <begin position="1"/>
        <end position="21"/>
    </location>
</feature>
<comment type="similarity">
    <text evidence="2">Belongs to the monovalent cation:proton antiporter 1 (CPA1) transporter (TC 2.A.36) family.</text>
</comment>
<evidence type="ECO:0000256" key="2">
    <source>
        <dbReference type="ARBA" id="ARBA00007367"/>
    </source>
</evidence>
<dbReference type="Gene3D" id="1.20.1530.20">
    <property type="match status" value="1"/>
</dbReference>
<dbReference type="HOGENOM" id="CLU_018415_4_0_1"/>
<evidence type="ECO:0000256" key="3">
    <source>
        <dbReference type="ARBA" id="ARBA00022692"/>
    </source>
</evidence>
<organism evidence="9 10">
    <name type="scientific">Rhodnius prolixus</name>
    <name type="common">Triatomid bug</name>
    <dbReference type="NCBI Taxonomy" id="13249"/>
    <lineage>
        <taxon>Eukaryota</taxon>
        <taxon>Metazoa</taxon>
        <taxon>Ecdysozoa</taxon>
        <taxon>Arthropoda</taxon>
        <taxon>Hexapoda</taxon>
        <taxon>Insecta</taxon>
        <taxon>Pterygota</taxon>
        <taxon>Neoptera</taxon>
        <taxon>Paraneoptera</taxon>
        <taxon>Hemiptera</taxon>
        <taxon>Heteroptera</taxon>
        <taxon>Panheteroptera</taxon>
        <taxon>Cimicomorpha</taxon>
        <taxon>Reduviidae</taxon>
        <taxon>Triatominae</taxon>
        <taxon>Rhodnius</taxon>
    </lineage>
</organism>
<dbReference type="GO" id="GO:0016020">
    <property type="term" value="C:membrane"/>
    <property type="evidence" value="ECO:0007669"/>
    <property type="project" value="UniProtKB-SubCell"/>
</dbReference>
<feature type="transmembrane region" description="Helical" evidence="7">
    <location>
        <begin position="429"/>
        <end position="447"/>
    </location>
</feature>
<name>T1H7N4_RHOPR</name>
<dbReference type="Proteomes" id="UP000015103">
    <property type="component" value="Unassembled WGS sequence"/>
</dbReference>
<dbReference type="OMA" id="FGWDWAF"/>
<feature type="transmembrane region" description="Helical" evidence="7">
    <location>
        <begin position="563"/>
        <end position="584"/>
    </location>
</feature>
<keyword evidence="4 7" id="KW-1133">Transmembrane helix</keyword>
<dbReference type="InterPro" id="IPR038770">
    <property type="entry name" value="Na+/solute_symporter_sf"/>
</dbReference>
<evidence type="ECO:0000256" key="7">
    <source>
        <dbReference type="SAM" id="Phobius"/>
    </source>
</evidence>
<feature type="transmembrane region" description="Helical" evidence="7">
    <location>
        <begin position="214"/>
        <end position="236"/>
    </location>
</feature>
<keyword evidence="3 7" id="KW-0812">Transmembrane</keyword>
<evidence type="ECO:0000313" key="10">
    <source>
        <dbReference type="Proteomes" id="UP000015103"/>
    </source>
</evidence>
<dbReference type="eggNOG" id="KOG3826">
    <property type="taxonomic scope" value="Eukaryota"/>
</dbReference>
<keyword evidence="5 7" id="KW-0472">Membrane</keyword>
<dbReference type="VEuPathDB" id="VectorBase:RPRC000011"/>
<dbReference type="GO" id="GO:0015297">
    <property type="term" value="F:antiporter activity"/>
    <property type="evidence" value="ECO:0007669"/>
    <property type="project" value="InterPro"/>
</dbReference>
<dbReference type="EMBL" id="ACPB03005081">
    <property type="status" value="NOT_ANNOTATED_CDS"/>
    <property type="molecule type" value="Genomic_DNA"/>
</dbReference>
<protein>
    <submittedName>
        <fullName evidence="9">Na_H_Exchanger domain-containing protein</fullName>
    </submittedName>
</protein>